<proteinExistence type="predicted"/>
<name>A0AA37P6Y5_9PEZI</name>
<evidence type="ECO:0000313" key="2">
    <source>
        <dbReference type="Proteomes" id="UP001055115"/>
    </source>
</evidence>
<accession>A0AA37P6Y5</accession>
<keyword evidence="2" id="KW-1185">Reference proteome</keyword>
<dbReference type="AlphaFoldDB" id="A0AA37P6Y5"/>
<dbReference type="GeneID" id="73322072"/>
<comment type="caution">
    <text evidence="1">The sequence shown here is derived from an EMBL/GenBank/DDBJ whole genome shotgun (WGS) entry which is preliminary data.</text>
</comment>
<dbReference type="EMBL" id="BQXU01000002">
    <property type="protein sequence ID" value="GKT41089.1"/>
    <property type="molecule type" value="Genomic_DNA"/>
</dbReference>
<sequence length="137" mass="15166">MRPHYLLWMNEFAICSNNPELMLIDAYSKGVVSSRMDEIDPNPLFTRLSLHDLQLRMCLGAVFYVCVLMAWDQIPAASLVASRSTSTFEVLGRFAPGSTSPVMSEAIGVDWDVAGVTEANQIHVHRLIIPVSNDDVA</sequence>
<gene>
    <name evidence="1" type="ORF">ColSpa_01270</name>
</gene>
<dbReference type="RefSeq" id="XP_049123439.1">
    <property type="nucleotide sequence ID" value="XM_049267482.1"/>
</dbReference>
<evidence type="ECO:0000313" key="1">
    <source>
        <dbReference type="EMBL" id="GKT41089.1"/>
    </source>
</evidence>
<dbReference type="Proteomes" id="UP001055115">
    <property type="component" value="Unassembled WGS sequence"/>
</dbReference>
<organism evidence="1 2">
    <name type="scientific">Colletotrichum spaethianum</name>
    <dbReference type="NCBI Taxonomy" id="700344"/>
    <lineage>
        <taxon>Eukaryota</taxon>
        <taxon>Fungi</taxon>
        <taxon>Dikarya</taxon>
        <taxon>Ascomycota</taxon>
        <taxon>Pezizomycotina</taxon>
        <taxon>Sordariomycetes</taxon>
        <taxon>Hypocreomycetidae</taxon>
        <taxon>Glomerellales</taxon>
        <taxon>Glomerellaceae</taxon>
        <taxon>Colletotrichum</taxon>
        <taxon>Colletotrichum spaethianum species complex</taxon>
    </lineage>
</organism>
<reference evidence="1 2" key="1">
    <citation type="submission" date="2022-03" db="EMBL/GenBank/DDBJ databases">
        <title>Genome data of Colletotrichum spp.</title>
        <authorList>
            <person name="Utami Y.D."/>
            <person name="Hiruma K."/>
        </authorList>
    </citation>
    <scope>NUCLEOTIDE SEQUENCE [LARGE SCALE GENOMIC DNA]</scope>
    <source>
        <strain evidence="1 2">MAFF 239500</strain>
    </source>
</reference>
<protein>
    <submittedName>
        <fullName evidence="1">Uncharacterized protein</fullName>
    </submittedName>
</protein>